<keyword evidence="2" id="KW-1133">Transmembrane helix</keyword>
<keyword evidence="5" id="KW-1185">Reference proteome</keyword>
<evidence type="ECO:0000256" key="1">
    <source>
        <dbReference type="SAM" id="MobiDB-lite"/>
    </source>
</evidence>
<dbReference type="NCBIfam" id="TIGR04294">
    <property type="entry name" value="pre_pil_HX9DG"/>
    <property type="match status" value="1"/>
</dbReference>
<evidence type="ECO:0000313" key="4">
    <source>
        <dbReference type="EMBL" id="QDT53698.1"/>
    </source>
</evidence>
<dbReference type="NCBIfam" id="TIGR02532">
    <property type="entry name" value="IV_pilin_GFxxxE"/>
    <property type="match status" value="1"/>
</dbReference>
<name>A0A517SC41_9PLAN</name>
<gene>
    <name evidence="4" type="primary">xcpT_18</name>
    <name evidence="4" type="ORF">Pan44_17210</name>
</gene>
<reference evidence="4 5" key="1">
    <citation type="submission" date="2019-02" db="EMBL/GenBank/DDBJ databases">
        <title>Deep-cultivation of Planctomycetes and their phenomic and genomic characterization uncovers novel biology.</title>
        <authorList>
            <person name="Wiegand S."/>
            <person name="Jogler M."/>
            <person name="Boedeker C."/>
            <person name="Pinto D."/>
            <person name="Vollmers J."/>
            <person name="Rivas-Marin E."/>
            <person name="Kohn T."/>
            <person name="Peeters S.H."/>
            <person name="Heuer A."/>
            <person name="Rast P."/>
            <person name="Oberbeckmann S."/>
            <person name="Bunk B."/>
            <person name="Jeske O."/>
            <person name="Meyerdierks A."/>
            <person name="Storesund J.E."/>
            <person name="Kallscheuer N."/>
            <person name="Luecker S."/>
            <person name="Lage O.M."/>
            <person name="Pohl T."/>
            <person name="Merkel B.J."/>
            <person name="Hornburger P."/>
            <person name="Mueller R.-W."/>
            <person name="Bruemmer F."/>
            <person name="Labrenz M."/>
            <person name="Spormann A.M."/>
            <person name="Op den Camp H."/>
            <person name="Overmann J."/>
            <person name="Amann R."/>
            <person name="Jetten M.S.M."/>
            <person name="Mascher T."/>
            <person name="Medema M.H."/>
            <person name="Devos D.P."/>
            <person name="Kaster A.-K."/>
            <person name="Ovreas L."/>
            <person name="Rohde M."/>
            <person name="Galperin M.Y."/>
            <person name="Jogler C."/>
        </authorList>
    </citation>
    <scope>NUCLEOTIDE SEQUENCE [LARGE SCALE GENOMIC DNA]</scope>
    <source>
        <strain evidence="4 5">Pan44</strain>
    </source>
</reference>
<dbReference type="InterPro" id="IPR011453">
    <property type="entry name" value="DUF1559"/>
</dbReference>
<dbReference type="InterPro" id="IPR027558">
    <property type="entry name" value="Pre_pil_HX9DG_C"/>
</dbReference>
<protein>
    <submittedName>
        <fullName evidence="4">Type II secretion system protein G</fullName>
    </submittedName>
</protein>
<feature type="transmembrane region" description="Helical" evidence="2">
    <location>
        <begin position="12"/>
        <end position="36"/>
    </location>
</feature>
<dbReference type="RefSeq" id="WP_145029118.1">
    <property type="nucleotide sequence ID" value="NZ_CP036271.1"/>
</dbReference>
<dbReference type="InterPro" id="IPR012902">
    <property type="entry name" value="N_methyl_site"/>
</dbReference>
<dbReference type="OrthoDB" id="263714at2"/>
<dbReference type="Gene3D" id="3.30.700.10">
    <property type="entry name" value="Glycoprotein, Type 4 Pilin"/>
    <property type="match status" value="1"/>
</dbReference>
<dbReference type="Proteomes" id="UP000315700">
    <property type="component" value="Chromosome"/>
</dbReference>
<proteinExistence type="predicted"/>
<feature type="region of interest" description="Disordered" evidence="1">
    <location>
        <begin position="126"/>
        <end position="149"/>
    </location>
</feature>
<dbReference type="AlphaFoldDB" id="A0A517SC41"/>
<dbReference type="KEGG" id="ccos:Pan44_17210"/>
<feature type="domain" description="DUF1559" evidence="3">
    <location>
        <begin position="37"/>
        <end position="308"/>
    </location>
</feature>
<dbReference type="InParanoid" id="A0A517SC41"/>
<accession>A0A517SC41</accession>
<dbReference type="PANTHER" id="PTHR30093:SF2">
    <property type="entry name" value="TYPE II SECRETION SYSTEM PROTEIN H"/>
    <property type="match status" value="1"/>
</dbReference>
<sequence>MFCDGRRRRRSGFTLIELLVVIAIIAILIALLLPAVQQAREAARRTQCKNNLKQIGLALHNYHDTFTLFPYGFNGVEGQYVVHGRDTWHQQIWPYIEQGPLYNMYQADTSNWLMYTPDAIAGQTIPGFSCPSDPNAPSTRGGGSSRSKGFQGSYAGNAGVGATFTVDANNIITVTNSTTVGADYTGVFGNKSNVKIGGITDGTSNTLLASEGIIRNGTGAFGELGGYWGGGPHGAYGFSTAAVPNTSLADNPYSCMATTQPGAPKNAPCTAVSSGNRFNYARSYHTGGVHAAMSDGSVRFVSENIDVQTWMKLGIRKDGQTIGEF</sequence>
<keyword evidence="2" id="KW-0812">Transmembrane</keyword>
<dbReference type="SUPFAM" id="SSF54523">
    <property type="entry name" value="Pili subunits"/>
    <property type="match status" value="1"/>
</dbReference>
<dbReference type="EMBL" id="CP036271">
    <property type="protein sequence ID" value="QDT53698.1"/>
    <property type="molecule type" value="Genomic_DNA"/>
</dbReference>
<dbReference type="PANTHER" id="PTHR30093">
    <property type="entry name" value="GENERAL SECRETION PATHWAY PROTEIN G"/>
    <property type="match status" value="1"/>
</dbReference>
<organism evidence="4 5">
    <name type="scientific">Caulifigura coniformis</name>
    <dbReference type="NCBI Taxonomy" id="2527983"/>
    <lineage>
        <taxon>Bacteria</taxon>
        <taxon>Pseudomonadati</taxon>
        <taxon>Planctomycetota</taxon>
        <taxon>Planctomycetia</taxon>
        <taxon>Planctomycetales</taxon>
        <taxon>Planctomycetaceae</taxon>
        <taxon>Caulifigura</taxon>
    </lineage>
</organism>
<dbReference type="Pfam" id="PF07963">
    <property type="entry name" value="N_methyl"/>
    <property type="match status" value="1"/>
</dbReference>
<evidence type="ECO:0000313" key="5">
    <source>
        <dbReference type="Proteomes" id="UP000315700"/>
    </source>
</evidence>
<evidence type="ECO:0000256" key="2">
    <source>
        <dbReference type="SAM" id="Phobius"/>
    </source>
</evidence>
<evidence type="ECO:0000259" key="3">
    <source>
        <dbReference type="Pfam" id="PF07596"/>
    </source>
</evidence>
<dbReference type="InterPro" id="IPR045584">
    <property type="entry name" value="Pilin-like"/>
</dbReference>
<dbReference type="Pfam" id="PF07596">
    <property type="entry name" value="SBP_bac_10"/>
    <property type="match status" value="1"/>
</dbReference>
<keyword evidence="2" id="KW-0472">Membrane</keyword>
<dbReference type="PROSITE" id="PS00409">
    <property type="entry name" value="PROKAR_NTER_METHYL"/>
    <property type="match status" value="1"/>
</dbReference>